<evidence type="ECO:0000256" key="2">
    <source>
        <dbReference type="ARBA" id="ARBA00022801"/>
    </source>
</evidence>
<reference evidence="5 6" key="1">
    <citation type="submission" date="2017-07" db="EMBL/GenBank/DDBJ databases">
        <authorList>
            <person name="Sun Z.S."/>
            <person name="Albrecht U."/>
            <person name="Echele G."/>
            <person name="Lee C.C."/>
        </authorList>
    </citation>
    <scope>NUCLEOTIDE SEQUENCE [LARGE SCALE GENOMIC DNA]</scope>
    <source>
        <strain evidence="5 6">CGMCC 1.12672</strain>
    </source>
</reference>
<dbReference type="InterPro" id="IPR000086">
    <property type="entry name" value="NUDIX_hydrolase_dom"/>
</dbReference>
<dbReference type="Pfam" id="PF00293">
    <property type="entry name" value="NUDIX"/>
    <property type="match status" value="1"/>
</dbReference>
<dbReference type="PRINTS" id="PR00502">
    <property type="entry name" value="NUDIXFAMILY"/>
</dbReference>
<dbReference type="InterPro" id="IPR051325">
    <property type="entry name" value="Nudix_hydrolase_domain"/>
</dbReference>
<dbReference type="RefSeq" id="WP_097064638.1">
    <property type="nucleotide sequence ID" value="NZ_OBMI01000003.1"/>
</dbReference>
<dbReference type="PROSITE" id="PS00893">
    <property type="entry name" value="NUDIX_BOX"/>
    <property type="match status" value="1"/>
</dbReference>
<name>A0A285R0Q6_9SPHN</name>
<keyword evidence="6" id="KW-1185">Reference proteome</keyword>
<dbReference type="EMBL" id="OBMI01000003">
    <property type="protein sequence ID" value="SOB87671.1"/>
    <property type="molecule type" value="Genomic_DNA"/>
</dbReference>
<dbReference type="Proteomes" id="UP000219494">
    <property type="component" value="Unassembled WGS sequence"/>
</dbReference>
<dbReference type="InterPro" id="IPR020084">
    <property type="entry name" value="NUDIX_hydrolase_CS"/>
</dbReference>
<evidence type="ECO:0000256" key="1">
    <source>
        <dbReference type="ARBA" id="ARBA00001946"/>
    </source>
</evidence>
<dbReference type="InterPro" id="IPR015797">
    <property type="entry name" value="NUDIX_hydrolase-like_dom_sf"/>
</dbReference>
<feature type="domain" description="Nudix hydrolase" evidence="4">
    <location>
        <begin position="6"/>
        <end position="155"/>
    </location>
</feature>
<comment type="similarity">
    <text evidence="3">Belongs to the Nudix hydrolase family.</text>
</comment>
<gene>
    <name evidence="5" type="ORF">SAMN06297144_2807</name>
</gene>
<accession>A0A285R0Q6</accession>
<dbReference type="InterPro" id="IPR020476">
    <property type="entry name" value="Nudix_hydrolase"/>
</dbReference>
<evidence type="ECO:0000256" key="3">
    <source>
        <dbReference type="RuleBase" id="RU003476"/>
    </source>
</evidence>
<evidence type="ECO:0000313" key="5">
    <source>
        <dbReference type="EMBL" id="SOB87671.1"/>
    </source>
</evidence>
<dbReference type="PANTHER" id="PTHR21340">
    <property type="entry name" value="DIADENOSINE 5,5-P1,P4-TETRAPHOSPHATE PYROPHOSPHOHYDROLASE MUTT"/>
    <property type="match status" value="1"/>
</dbReference>
<keyword evidence="2 3" id="KW-0378">Hydrolase</keyword>
<dbReference type="PANTHER" id="PTHR21340:SF7">
    <property type="entry name" value="NUDIX HYDROLASE DOMAIN-CONTAINING PROTEIN"/>
    <property type="match status" value="1"/>
</dbReference>
<organism evidence="5 6">
    <name type="scientific">Sphingomonas guangdongensis</name>
    <dbReference type="NCBI Taxonomy" id="1141890"/>
    <lineage>
        <taxon>Bacteria</taxon>
        <taxon>Pseudomonadati</taxon>
        <taxon>Pseudomonadota</taxon>
        <taxon>Alphaproteobacteria</taxon>
        <taxon>Sphingomonadales</taxon>
        <taxon>Sphingomonadaceae</taxon>
        <taxon>Sphingomonas</taxon>
    </lineage>
</organism>
<dbReference type="GO" id="GO:0004081">
    <property type="term" value="F:bis(5'-nucleosyl)-tetraphosphatase (asymmetrical) activity"/>
    <property type="evidence" value="ECO:0007669"/>
    <property type="project" value="TreeGrafter"/>
</dbReference>
<dbReference type="OrthoDB" id="954553at2"/>
<evidence type="ECO:0000259" key="4">
    <source>
        <dbReference type="PROSITE" id="PS51462"/>
    </source>
</evidence>
<dbReference type="PROSITE" id="PS51462">
    <property type="entry name" value="NUDIX"/>
    <property type="match status" value="1"/>
</dbReference>
<comment type="cofactor">
    <cofactor evidence="1">
        <name>Mg(2+)</name>
        <dbReference type="ChEBI" id="CHEBI:18420"/>
    </cofactor>
</comment>
<dbReference type="Gene3D" id="3.90.79.10">
    <property type="entry name" value="Nucleoside Triphosphate Pyrophosphohydrolase"/>
    <property type="match status" value="1"/>
</dbReference>
<protein>
    <submittedName>
        <fullName evidence="5">Predicted NTP pyrophosphohydrolase, NUDIX family</fullName>
    </submittedName>
</protein>
<dbReference type="GO" id="GO:0006167">
    <property type="term" value="P:AMP biosynthetic process"/>
    <property type="evidence" value="ECO:0007669"/>
    <property type="project" value="TreeGrafter"/>
</dbReference>
<dbReference type="SUPFAM" id="SSF55811">
    <property type="entry name" value="Nudix"/>
    <property type="match status" value="1"/>
</dbReference>
<dbReference type="AlphaFoldDB" id="A0A285R0Q6"/>
<evidence type="ECO:0000313" key="6">
    <source>
        <dbReference type="Proteomes" id="UP000219494"/>
    </source>
</evidence>
<dbReference type="GO" id="GO:0006754">
    <property type="term" value="P:ATP biosynthetic process"/>
    <property type="evidence" value="ECO:0007669"/>
    <property type="project" value="TreeGrafter"/>
</dbReference>
<proteinExistence type="inferred from homology"/>
<sequence>MTAKSRANHSAGVLLTRHHESGSQVLLVRPGGPFWRGKDVGAWQIPKGGIDFGETSEMAARREVEEELGVPLTCALTPLATIRQAGGKRVEAFTGTQDIDVAAVRSNHFSLEWPPRSGQLRDFPEVEEARWFAADDARTHMLPSQVPLLDAVLALQNRDPAPI</sequence>